<keyword evidence="4" id="KW-1133">Transmembrane helix</keyword>
<feature type="repeat" description="WD" evidence="3">
    <location>
        <begin position="1"/>
        <end position="33"/>
    </location>
</feature>
<dbReference type="PROSITE" id="PS50082">
    <property type="entry name" value="WD_REPEATS_2"/>
    <property type="match status" value="1"/>
</dbReference>
<evidence type="ECO:0000313" key="5">
    <source>
        <dbReference type="EMBL" id="VEL28066.1"/>
    </source>
</evidence>
<organism evidence="5 6">
    <name type="scientific">Protopolystoma xenopodis</name>
    <dbReference type="NCBI Taxonomy" id="117903"/>
    <lineage>
        <taxon>Eukaryota</taxon>
        <taxon>Metazoa</taxon>
        <taxon>Spiralia</taxon>
        <taxon>Lophotrochozoa</taxon>
        <taxon>Platyhelminthes</taxon>
        <taxon>Monogenea</taxon>
        <taxon>Polyopisthocotylea</taxon>
        <taxon>Polystomatidea</taxon>
        <taxon>Polystomatidae</taxon>
        <taxon>Protopolystoma</taxon>
    </lineage>
</organism>
<evidence type="ECO:0000256" key="2">
    <source>
        <dbReference type="ARBA" id="ARBA00022737"/>
    </source>
</evidence>
<reference evidence="5" key="1">
    <citation type="submission" date="2018-11" db="EMBL/GenBank/DDBJ databases">
        <authorList>
            <consortium name="Pathogen Informatics"/>
        </authorList>
    </citation>
    <scope>NUCLEOTIDE SEQUENCE</scope>
</reference>
<dbReference type="InterPro" id="IPR001680">
    <property type="entry name" value="WD40_rpt"/>
</dbReference>
<proteinExistence type="predicted"/>
<evidence type="ECO:0000313" key="6">
    <source>
        <dbReference type="Proteomes" id="UP000784294"/>
    </source>
</evidence>
<dbReference type="InterPro" id="IPR036322">
    <property type="entry name" value="WD40_repeat_dom_sf"/>
</dbReference>
<dbReference type="InterPro" id="IPR019775">
    <property type="entry name" value="WD40_repeat_CS"/>
</dbReference>
<comment type="caution">
    <text evidence="5">The sequence shown here is derived from an EMBL/GenBank/DDBJ whole genome shotgun (WGS) entry which is preliminary data.</text>
</comment>
<sequence length="152" mass="17158">MDWSPSSRSVLATTGIDGRLRIWDIDANRSSTSGHSNLLPESQPGHTRHLKASQHFGSRAVVETPLVPSAYLLGVSPSSVCPIKPGVIFSRLRYTVEPILYNIITLYFTLLICLKTMLTSALISLISRHYFPFQHIHSFIIIYRLRKLSCQY</sequence>
<dbReference type="PROSITE" id="PS50294">
    <property type="entry name" value="WD_REPEATS_REGION"/>
    <property type="match status" value="1"/>
</dbReference>
<dbReference type="EMBL" id="CAAALY010092075">
    <property type="protein sequence ID" value="VEL28066.1"/>
    <property type="molecule type" value="Genomic_DNA"/>
</dbReference>
<dbReference type="Proteomes" id="UP000784294">
    <property type="component" value="Unassembled WGS sequence"/>
</dbReference>
<gene>
    <name evidence="5" type="ORF">PXEA_LOCUS21506</name>
</gene>
<feature type="transmembrane region" description="Helical" evidence="4">
    <location>
        <begin position="99"/>
        <end position="126"/>
    </location>
</feature>
<keyword evidence="1 3" id="KW-0853">WD repeat</keyword>
<evidence type="ECO:0000256" key="4">
    <source>
        <dbReference type="SAM" id="Phobius"/>
    </source>
</evidence>
<keyword evidence="2" id="KW-0677">Repeat</keyword>
<name>A0A3S5AXV3_9PLAT</name>
<keyword evidence="4" id="KW-0472">Membrane</keyword>
<dbReference type="PROSITE" id="PS00678">
    <property type="entry name" value="WD_REPEATS_1"/>
    <property type="match status" value="1"/>
</dbReference>
<dbReference type="InterPro" id="IPR015943">
    <property type="entry name" value="WD40/YVTN_repeat-like_dom_sf"/>
</dbReference>
<dbReference type="SUPFAM" id="SSF50978">
    <property type="entry name" value="WD40 repeat-like"/>
    <property type="match status" value="1"/>
</dbReference>
<evidence type="ECO:0000256" key="3">
    <source>
        <dbReference type="PROSITE-ProRule" id="PRU00221"/>
    </source>
</evidence>
<keyword evidence="4" id="KW-0812">Transmembrane</keyword>
<dbReference type="Gene3D" id="2.130.10.10">
    <property type="entry name" value="YVTN repeat-like/Quinoprotein amine dehydrogenase"/>
    <property type="match status" value="1"/>
</dbReference>
<protein>
    <submittedName>
        <fullName evidence="5">Uncharacterized protein</fullName>
    </submittedName>
</protein>
<evidence type="ECO:0000256" key="1">
    <source>
        <dbReference type="ARBA" id="ARBA00022574"/>
    </source>
</evidence>
<accession>A0A3S5AXV3</accession>
<dbReference type="OrthoDB" id="273771at2759"/>
<dbReference type="AlphaFoldDB" id="A0A3S5AXV3"/>
<keyword evidence="6" id="KW-1185">Reference proteome</keyword>